<dbReference type="Gene3D" id="1.10.10.10">
    <property type="entry name" value="Winged helix-like DNA-binding domain superfamily/Winged helix DNA-binding domain"/>
    <property type="match status" value="1"/>
</dbReference>
<evidence type="ECO:0000313" key="7">
    <source>
        <dbReference type="Proteomes" id="UP000729733"/>
    </source>
</evidence>
<keyword evidence="3" id="KW-0238">DNA-binding</keyword>
<keyword evidence="2" id="KW-0805">Transcription regulation</keyword>
<dbReference type="InterPro" id="IPR036390">
    <property type="entry name" value="WH_DNA-bd_sf"/>
</dbReference>
<dbReference type="FunFam" id="1.10.10.10:FF:000001">
    <property type="entry name" value="LysR family transcriptional regulator"/>
    <property type="match status" value="1"/>
</dbReference>
<dbReference type="AlphaFoldDB" id="A0A964BMT0"/>
<gene>
    <name evidence="6" type="ORF">I4641_01200</name>
</gene>
<sequence>MKLSQIRSFVTVARYGKFSQAAIELNLTQPTVSHAIATLENDLGVQLLFRSKKGVNLTPAGESILAHCDRLLQSIEDIHQEANRFKSLGVGKIKISTFRGAAAQLLPQIRANFKTQYPQIAIEIAEEKDCPQVEQMIYEGKADIGFTILPTTKDLDTIEVLRDKYIVLLPPNITFSQPPNSAIAWTRLLSLPIVSYPDRNTCFRQIQNHFAGEGYKFQPAEQVRESDTIINLVATGVGAAILPQLSVFHIPEGVTVCELPKPLQRIVVAATPKDADLSHAVWAFIDFLKQYK</sequence>
<dbReference type="GO" id="GO:0003677">
    <property type="term" value="F:DNA binding"/>
    <property type="evidence" value="ECO:0007669"/>
    <property type="project" value="UniProtKB-KW"/>
</dbReference>
<dbReference type="InterPro" id="IPR050950">
    <property type="entry name" value="HTH-type_LysR_regulators"/>
</dbReference>
<keyword evidence="4" id="KW-0804">Transcription</keyword>
<protein>
    <submittedName>
        <fullName evidence="6">LysR family transcriptional regulator</fullName>
    </submittedName>
</protein>
<proteinExistence type="inferred from homology"/>
<evidence type="ECO:0000313" key="6">
    <source>
        <dbReference type="EMBL" id="MCC0175597.1"/>
    </source>
</evidence>
<evidence type="ECO:0000256" key="2">
    <source>
        <dbReference type="ARBA" id="ARBA00023015"/>
    </source>
</evidence>
<dbReference type="GO" id="GO:0005829">
    <property type="term" value="C:cytosol"/>
    <property type="evidence" value="ECO:0007669"/>
    <property type="project" value="TreeGrafter"/>
</dbReference>
<feature type="domain" description="HTH lysR-type" evidence="5">
    <location>
        <begin position="1"/>
        <end position="58"/>
    </location>
</feature>
<dbReference type="SUPFAM" id="SSF53850">
    <property type="entry name" value="Periplasmic binding protein-like II"/>
    <property type="match status" value="1"/>
</dbReference>
<dbReference type="Proteomes" id="UP000729733">
    <property type="component" value="Unassembled WGS sequence"/>
</dbReference>
<dbReference type="GO" id="GO:0003700">
    <property type="term" value="F:DNA-binding transcription factor activity"/>
    <property type="evidence" value="ECO:0007669"/>
    <property type="project" value="InterPro"/>
</dbReference>
<dbReference type="InterPro" id="IPR036388">
    <property type="entry name" value="WH-like_DNA-bd_sf"/>
</dbReference>
<dbReference type="CDD" id="cd05466">
    <property type="entry name" value="PBP2_LTTR_substrate"/>
    <property type="match status" value="1"/>
</dbReference>
<dbReference type="Pfam" id="PF03466">
    <property type="entry name" value="LysR_substrate"/>
    <property type="match status" value="1"/>
</dbReference>
<dbReference type="PANTHER" id="PTHR30419">
    <property type="entry name" value="HTH-TYPE TRANSCRIPTIONAL REGULATOR YBHD"/>
    <property type="match status" value="1"/>
</dbReference>
<dbReference type="EMBL" id="JADWDC010000002">
    <property type="protein sequence ID" value="MCC0175597.1"/>
    <property type="molecule type" value="Genomic_DNA"/>
</dbReference>
<dbReference type="InterPro" id="IPR005119">
    <property type="entry name" value="LysR_subst-bd"/>
</dbReference>
<comment type="caution">
    <text evidence="6">The sequence shown here is derived from an EMBL/GenBank/DDBJ whole genome shotgun (WGS) entry which is preliminary data.</text>
</comment>
<accession>A0A964BMT0</accession>
<name>A0A964BMT0_9CYAN</name>
<dbReference type="PRINTS" id="PR00039">
    <property type="entry name" value="HTHLYSR"/>
</dbReference>
<evidence type="ECO:0000256" key="4">
    <source>
        <dbReference type="ARBA" id="ARBA00023163"/>
    </source>
</evidence>
<dbReference type="PANTHER" id="PTHR30419:SF24">
    <property type="entry name" value="HTH-TYPE TRANSCRIPTIONAL REGULATOR CZCR"/>
    <property type="match status" value="1"/>
</dbReference>
<dbReference type="RefSeq" id="WP_229638599.1">
    <property type="nucleotide sequence ID" value="NZ_JADWDC010000002.1"/>
</dbReference>
<dbReference type="PROSITE" id="PS50931">
    <property type="entry name" value="HTH_LYSR"/>
    <property type="match status" value="1"/>
</dbReference>
<organism evidence="6 7">
    <name type="scientific">Waterburya agarophytonicola KI4</name>
    <dbReference type="NCBI Taxonomy" id="2874699"/>
    <lineage>
        <taxon>Bacteria</taxon>
        <taxon>Bacillati</taxon>
        <taxon>Cyanobacteriota</taxon>
        <taxon>Cyanophyceae</taxon>
        <taxon>Pleurocapsales</taxon>
        <taxon>Hyellaceae</taxon>
        <taxon>Waterburya</taxon>
        <taxon>Waterburya agarophytonicola</taxon>
    </lineage>
</organism>
<evidence type="ECO:0000256" key="3">
    <source>
        <dbReference type="ARBA" id="ARBA00023125"/>
    </source>
</evidence>
<dbReference type="InterPro" id="IPR000847">
    <property type="entry name" value="LysR_HTH_N"/>
</dbReference>
<reference evidence="6" key="1">
    <citation type="journal article" date="2021" name="Antonie Van Leeuwenhoek">
        <title>Draft genome and description of Waterburya agarophytonicola gen. nov. sp. nov. (Pleurocapsales, Cyanobacteria): a seaweed symbiont.</title>
        <authorList>
            <person name="Bonthond G."/>
            <person name="Shalygin S."/>
            <person name="Bayer T."/>
            <person name="Weinberger F."/>
        </authorList>
    </citation>
    <scope>NUCLEOTIDE SEQUENCE</scope>
    <source>
        <strain evidence="6">KI4</strain>
    </source>
</reference>
<keyword evidence="7" id="KW-1185">Reference proteome</keyword>
<dbReference type="SUPFAM" id="SSF46785">
    <property type="entry name" value="Winged helix' DNA-binding domain"/>
    <property type="match status" value="1"/>
</dbReference>
<evidence type="ECO:0000256" key="1">
    <source>
        <dbReference type="ARBA" id="ARBA00009437"/>
    </source>
</evidence>
<dbReference type="Gene3D" id="3.40.190.290">
    <property type="match status" value="1"/>
</dbReference>
<evidence type="ECO:0000259" key="5">
    <source>
        <dbReference type="PROSITE" id="PS50931"/>
    </source>
</evidence>
<comment type="similarity">
    <text evidence="1">Belongs to the LysR transcriptional regulatory family.</text>
</comment>
<dbReference type="Pfam" id="PF00126">
    <property type="entry name" value="HTH_1"/>
    <property type="match status" value="1"/>
</dbReference>